<comment type="caution">
    <text evidence="1">The sequence shown here is derived from an EMBL/GenBank/DDBJ whole genome shotgun (WGS) entry which is preliminary data.</text>
</comment>
<evidence type="ECO:0000313" key="1">
    <source>
        <dbReference type="EMBL" id="OAZ04684.1"/>
    </source>
</evidence>
<sequence length="583" mass="68264">MKKPSLDSNVFSLASHLFGFGNTDHKYKTLESIATTVATSLQLENRIMAVYPAIAMEAFSITMDNYRKYIAGYNFQTNAENDLIDKHNERVRLFLRDNELTEVQKTFSILFAKKNQSLKPRAFNQSVDDFCNEYGMIICKKKIQAVKYATELVFQNLLHLYNSQLMKRNEQYMKLGVTAIRPIEEFKINSFLVTELKRNGVNSLALCTKTVRNHRQRLEECGVFVDYVFKGQNRPVELHINPEILTVLDLKTSKLITTENQQLSPEIEKVLPDNNESTRTSLNESQKKENVKNISLFKKEFPSVTPSHLFFTRTPASKMQNPTEVERAETVKIENTLSDKLQNLILHPQELAVNLANKEYNNYKPIDIRYLFKEAYSGTMLKEDFRQLVIQDFFKSISKIYKNSTPFAGSWKKAISLYMEYKWIAFTGEAFNKASIVDDIQQMRWRAEWARKWFVKNEFPPLFPFDYFDMTRKTAKEVGFEYTKVKWNEHLQGKAKYEAIKKKQECNAQRRKETINHAKKCENEVNRFFKNKITLPQLFDYVEKNLPATYLEKLPQMIEKKCLKSNEKVVAASDFVQYDLSEF</sequence>
<keyword evidence="2" id="KW-1185">Reference proteome</keyword>
<accession>A0A199XTN8</accession>
<dbReference type="OrthoDB" id="1399304at2"/>
<reference evidence="1 2" key="1">
    <citation type="submission" date="2016-06" db="EMBL/GenBank/DDBJ databases">
        <title>Draft genome sequence of Flavobacterium succinicans strain DD5b.</title>
        <authorList>
            <person name="Poehlein A."/>
            <person name="Daniel R."/>
            <person name="Simeonova D.D."/>
        </authorList>
    </citation>
    <scope>NUCLEOTIDE SEQUENCE [LARGE SCALE GENOMIC DNA]</scope>
    <source>
        <strain evidence="1 2">DD5b</strain>
    </source>
</reference>
<evidence type="ECO:0000313" key="2">
    <source>
        <dbReference type="Proteomes" id="UP000093807"/>
    </source>
</evidence>
<dbReference type="Proteomes" id="UP000093807">
    <property type="component" value="Unassembled WGS sequence"/>
</dbReference>
<dbReference type="RefSeq" id="WP_064714410.1">
    <property type="nucleotide sequence ID" value="NZ_JMTM01000017.1"/>
</dbReference>
<gene>
    <name evidence="1" type="ORF">FLB_05310</name>
</gene>
<dbReference type="EMBL" id="JMTM01000017">
    <property type="protein sequence ID" value="OAZ04684.1"/>
    <property type="molecule type" value="Genomic_DNA"/>
</dbReference>
<proteinExistence type="predicted"/>
<organism evidence="1 2">
    <name type="scientific">Flavobacterium succinicans</name>
    <dbReference type="NCBI Taxonomy" id="29536"/>
    <lineage>
        <taxon>Bacteria</taxon>
        <taxon>Pseudomonadati</taxon>
        <taxon>Bacteroidota</taxon>
        <taxon>Flavobacteriia</taxon>
        <taxon>Flavobacteriales</taxon>
        <taxon>Flavobacteriaceae</taxon>
        <taxon>Flavobacterium</taxon>
    </lineage>
</organism>
<dbReference type="AlphaFoldDB" id="A0A199XTN8"/>
<dbReference type="PATRIC" id="fig|29536.5.peg.556"/>
<protein>
    <submittedName>
        <fullName evidence="1">Uncharacterized protein</fullName>
    </submittedName>
</protein>
<name>A0A199XTN8_9FLAO</name>